<evidence type="ECO:0000313" key="8">
    <source>
        <dbReference type="EMBL" id="MDT3767444.1"/>
    </source>
</evidence>
<dbReference type="InterPro" id="IPR001996">
    <property type="entry name" value="PTS_IIB_1"/>
</dbReference>
<gene>
    <name evidence="8" type="ORF">QS713_05120</name>
</gene>
<dbReference type="Pfam" id="PF00367">
    <property type="entry name" value="PTS_EIIB"/>
    <property type="match status" value="1"/>
</dbReference>
<organism evidence="8 9">
    <name type="scientific">Gleimia hominis</name>
    <dbReference type="NCBI Taxonomy" id="595468"/>
    <lineage>
        <taxon>Bacteria</taxon>
        <taxon>Bacillati</taxon>
        <taxon>Actinomycetota</taxon>
        <taxon>Actinomycetes</taxon>
        <taxon>Actinomycetales</taxon>
        <taxon>Actinomycetaceae</taxon>
        <taxon>Gleimia</taxon>
    </lineage>
</organism>
<evidence type="ECO:0000256" key="1">
    <source>
        <dbReference type="ARBA" id="ARBA00022448"/>
    </source>
</evidence>
<dbReference type="Gene3D" id="3.30.1360.60">
    <property type="entry name" value="Glucose permease domain IIB"/>
    <property type="match status" value="1"/>
</dbReference>
<proteinExistence type="predicted"/>
<evidence type="ECO:0000256" key="6">
    <source>
        <dbReference type="PROSITE-ProRule" id="PRU00421"/>
    </source>
</evidence>
<dbReference type="PANTHER" id="PTHR30009:SF4">
    <property type="entry name" value="PTS SYSTEM N-ACETYLGLUCOSAMINE-SPECIFIC EIICBA COMPONENT"/>
    <property type="match status" value="1"/>
</dbReference>
<dbReference type="Proteomes" id="UP001247542">
    <property type="component" value="Unassembled WGS sequence"/>
</dbReference>
<accession>A0ABU3IAN5</accession>
<keyword evidence="2" id="KW-0762">Sugar transport</keyword>
<keyword evidence="1" id="KW-0813">Transport</keyword>
<keyword evidence="3" id="KW-0808">Transferase</keyword>
<name>A0ABU3IAN5_9ACTO</name>
<evidence type="ECO:0000256" key="2">
    <source>
        <dbReference type="ARBA" id="ARBA00022597"/>
    </source>
</evidence>
<dbReference type="EMBL" id="JASXSX010000001">
    <property type="protein sequence ID" value="MDT3767444.1"/>
    <property type="molecule type" value="Genomic_DNA"/>
</dbReference>
<protein>
    <submittedName>
        <fullName evidence="8">PTS transporter subunit EIIB</fullName>
    </submittedName>
</protein>
<evidence type="ECO:0000259" key="7">
    <source>
        <dbReference type="PROSITE" id="PS51098"/>
    </source>
</evidence>
<feature type="domain" description="PTS EIIB type-1" evidence="7">
    <location>
        <begin position="8"/>
        <end position="89"/>
    </location>
</feature>
<keyword evidence="5" id="KW-0418">Kinase</keyword>
<reference evidence="8 9" key="1">
    <citation type="submission" date="2023-06" db="EMBL/GenBank/DDBJ databases">
        <title>Draft genome sequence of Gleimia hominis type strain CCUG 57540T.</title>
        <authorList>
            <person name="Salva-Serra F."/>
            <person name="Cardew S."/>
            <person name="Jensie Markopoulos S."/>
            <person name="Ohlen M."/>
            <person name="Inganas E."/>
            <person name="Svensson-Stadler L."/>
            <person name="Moore E.R.B."/>
        </authorList>
    </citation>
    <scope>NUCLEOTIDE SEQUENCE [LARGE SCALE GENOMIC DNA]</scope>
    <source>
        <strain evidence="8 9">CCUG 57540</strain>
    </source>
</reference>
<dbReference type="RefSeq" id="WP_313273007.1">
    <property type="nucleotide sequence ID" value="NZ_JASXSX010000001.1"/>
</dbReference>
<evidence type="ECO:0000256" key="5">
    <source>
        <dbReference type="ARBA" id="ARBA00022777"/>
    </source>
</evidence>
<dbReference type="InterPro" id="IPR050429">
    <property type="entry name" value="PTS_Glucose_EIICBA"/>
</dbReference>
<keyword evidence="4" id="KW-0598">Phosphotransferase system</keyword>
<feature type="active site" description="Phosphocysteine intermediate; for EIIB activity" evidence="6">
    <location>
        <position position="30"/>
    </location>
</feature>
<dbReference type="InterPro" id="IPR018113">
    <property type="entry name" value="PTrfase_EIIB_Cys"/>
</dbReference>
<evidence type="ECO:0000256" key="4">
    <source>
        <dbReference type="ARBA" id="ARBA00022683"/>
    </source>
</evidence>
<dbReference type="InterPro" id="IPR036878">
    <property type="entry name" value="Glu_permease_IIB"/>
</dbReference>
<evidence type="ECO:0000256" key="3">
    <source>
        <dbReference type="ARBA" id="ARBA00022679"/>
    </source>
</evidence>
<keyword evidence="9" id="KW-1185">Reference proteome</keyword>
<evidence type="ECO:0000313" key="9">
    <source>
        <dbReference type="Proteomes" id="UP001247542"/>
    </source>
</evidence>
<dbReference type="SUPFAM" id="SSF55604">
    <property type="entry name" value="Glucose permease domain IIB"/>
    <property type="match status" value="1"/>
</dbReference>
<sequence>MKGVLMGVLDPHELVTALGDWGNIAEVEPCSLRIRVQVKDPHKVDEQAIRNLNPLAVVQSGSYVQIVTGPDADVTAKRMRDAWESSNPEALKE</sequence>
<comment type="caution">
    <text evidence="8">The sequence shown here is derived from an EMBL/GenBank/DDBJ whole genome shotgun (WGS) entry which is preliminary data.</text>
</comment>
<dbReference type="PROSITE" id="PS51098">
    <property type="entry name" value="PTS_EIIB_TYPE_1"/>
    <property type="match status" value="1"/>
</dbReference>
<dbReference type="PANTHER" id="PTHR30009">
    <property type="entry name" value="CYTOCHROME C-TYPE SYNTHESIS PROTEIN AND PTS TRANSMEMBRANE COMPONENT"/>
    <property type="match status" value="1"/>
</dbReference>